<evidence type="ECO:0000259" key="1">
    <source>
        <dbReference type="Pfam" id="PF01610"/>
    </source>
</evidence>
<dbReference type="AlphaFoldDB" id="X0WJC7"/>
<proteinExistence type="predicted"/>
<reference evidence="2" key="1">
    <citation type="journal article" date="2014" name="Front. Microbiol.">
        <title>High frequency of phylogenetically diverse reductive dehalogenase-homologous genes in deep subseafloor sedimentary metagenomes.</title>
        <authorList>
            <person name="Kawai M."/>
            <person name="Futagami T."/>
            <person name="Toyoda A."/>
            <person name="Takaki Y."/>
            <person name="Nishi S."/>
            <person name="Hori S."/>
            <person name="Arai W."/>
            <person name="Tsubouchi T."/>
            <person name="Morono Y."/>
            <person name="Uchiyama I."/>
            <person name="Ito T."/>
            <person name="Fujiyama A."/>
            <person name="Inagaki F."/>
            <person name="Takami H."/>
        </authorList>
    </citation>
    <scope>NUCLEOTIDE SEQUENCE</scope>
    <source>
        <strain evidence="2">Expedition CK06-06</strain>
    </source>
</reference>
<sequence length="84" mass="9737">MHELDSRDVLHYTLSAVSLSTTLNYFDRRTTNGFAEGCHTKNKVLERVSYGLRNVDVYLHRRNSIGSTARREVETIPGHDIMKW</sequence>
<feature type="domain" description="Transposase IS204/IS1001/IS1096/IS1165 DDE" evidence="1">
    <location>
        <begin position="21"/>
        <end position="60"/>
    </location>
</feature>
<dbReference type="InterPro" id="IPR002560">
    <property type="entry name" value="Transposase_DDE"/>
</dbReference>
<comment type="caution">
    <text evidence="2">The sequence shown here is derived from an EMBL/GenBank/DDBJ whole genome shotgun (WGS) entry which is preliminary data.</text>
</comment>
<dbReference type="Pfam" id="PF01610">
    <property type="entry name" value="DDE_Tnp_ISL3"/>
    <property type="match status" value="1"/>
</dbReference>
<accession>X0WJC7</accession>
<dbReference type="EMBL" id="BARS01041330">
    <property type="protein sequence ID" value="GAG31054.1"/>
    <property type="molecule type" value="Genomic_DNA"/>
</dbReference>
<evidence type="ECO:0000313" key="2">
    <source>
        <dbReference type="EMBL" id="GAG31054.1"/>
    </source>
</evidence>
<protein>
    <recommendedName>
        <fullName evidence="1">Transposase IS204/IS1001/IS1096/IS1165 DDE domain-containing protein</fullName>
    </recommendedName>
</protein>
<name>X0WJC7_9ZZZZ</name>
<gene>
    <name evidence="2" type="ORF">S01H1_62876</name>
</gene>
<organism evidence="2">
    <name type="scientific">marine sediment metagenome</name>
    <dbReference type="NCBI Taxonomy" id="412755"/>
    <lineage>
        <taxon>unclassified sequences</taxon>
        <taxon>metagenomes</taxon>
        <taxon>ecological metagenomes</taxon>
    </lineage>
</organism>